<feature type="domain" description="DALR anticodon binding" evidence="11">
    <location>
        <begin position="490"/>
        <end position="607"/>
    </location>
</feature>
<keyword evidence="7 10" id="KW-0030">Aminoacyl-tRNA synthetase</keyword>
<comment type="catalytic activity">
    <reaction evidence="9">
        <text>tRNA(Arg) + L-arginine + ATP = L-arginyl-tRNA(Arg) + AMP + diphosphate</text>
        <dbReference type="Rhea" id="RHEA:20301"/>
        <dbReference type="Rhea" id="RHEA-COMP:9658"/>
        <dbReference type="Rhea" id="RHEA-COMP:9673"/>
        <dbReference type="ChEBI" id="CHEBI:30616"/>
        <dbReference type="ChEBI" id="CHEBI:32682"/>
        <dbReference type="ChEBI" id="CHEBI:33019"/>
        <dbReference type="ChEBI" id="CHEBI:78442"/>
        <dbReference type="ChEBI" id="CHEBI:78513"/>
        <dbReference type="ChEBI" id="CHEBI:456215"/>
        <dbReference type="EC" id="6.1.1.19"/>
    </reaction>
</comment>
<dbReference type="Pfam" id="PF05746">
    <property type="entry name" value="DALR_1"/>
    <property type="match status" value="1"/>
</dbReference>
<evidence type="ECO:0000256" key="8">
    <source>
        <dbReference type="ARBA" id="ARBA00033033"/>
    </source>
</evidence>
<dbReference type="FunFam" id="3.40.50.620:FF:000058">
    <property type="entry name" value="Mitochondrial arginyl-tRNA synthetase"/>
    <property type="match status" value="1"/>
</dbReference>
<evidence type="ECO:0000313" key="13">
    <source>
        <dbReference type="Proteomes" id="UP000185944"/>
    </source>
</evidence>
<dbReference type="STRING" id="1805483.A0A177EC83"/>
<evidence type="ECO:0000256" key="5">
    <source>
        <dbReference type="ARBA" id="ARBA00022840"/>
    </source>
</evidence>
<dbReference type="InterPro" id="IPR008909">
    <property type="entry name" value="DALR_anticod-bd"/>
</dbReference>
<dbReference type="PRINTS" id="PR01038">
    <property type="entry name" value="TRNASYNTHARG"/>
</dbReference>
<dbReference type="PROSITE" id="PS00178">
    <property type="entry name" value="AA_TRNA_LIGASE_I"/>
    <property type="match status" value="1"/>
</dbReference>
<organism evidence="12 13">
    <name type="scientific">Nematocida displodere</name>
    <dbReference type="NCBI Taxonomy" id="1805483"/>
    <lineage>
        <taxon>Eukaryota</taxon>
        <taxon>Fungi</taxon>
        <taxon>Fungi incertae sedis</taxon>
        <taxon>Microsporidia</taxon>
        <taxon>Nematocida</taxon>
    </lineage>
</organism>
<evidence type="ECO:0000259" key="11">
    <source>
        <dbReference type="SMART" id="SM00836"/>
    </source>
</evidence>
<keyword evidence="5 10" id="KW-0067">ATP-binding</keyword>
<evidence type="ECO:0000256" key="9">
    <source>
        <dbReference type="ARBA" id="ARBA00049339"/>
    </source>
</evidence>
<keyword evidence="3 10" id="KW-0436">Ligase</keyword>
<dbReference type="SUPFAM" id="SSF47323">
    <property type="entry name" value="Anticodon-binding domain of a subclass of class I aminoacyl-tRNA synthetases"/>
    <property type="match status" value="1"/>
</dbReference>
<dbReference type="PANTHER" id="PTHR11956:SF11">
    <property type="entry name" value="ARGININE--TRNA LIGASE, MITOCHONDRIAL-RELATED"/>
    <property type="match status" value="1"/>
</dbReference>
<dbReference type="VEuPathDB" id="MicrosporidiaDB:NEDG_00680"/>
<keyword evidence="4 10" id="KW-0547">Nucleotide-binding</keyword>
<evidence type="ECO:0000256" key="10">
    <source>
        <dbReference type="RuleBase" id="RU363038"/>
    </source>
</evidence>
<evidence type="ECO:0000256" key="4">
    <source>
        <dbReference type="ARBA" id="ARBA00022741"/>
    </source>
</evidence>
<dbReference type="Gene3D" id="3.30.1360.70">
    <property type="entry name" value="Arginyl tRNA synthetase N-terminal domain"/>
    <property type="match status" value="1"/>
</dbReference>
<protein>
    <recommendedName>
        <fullName evidence="2">arginine--tRNA ligase</fullName>
        <ecNumber evidence="2">6.1.1.19</ecNumber>
    </recommendedName>
    <alternativeName>
        <fullName evidence="8">Arginyl-tRNA synthetase</fullName>
    </alternativeName>
</protein>
<dbReference type="EMBL" id="LTDL01000040">
    <property type="protein sequence ID" value="OAG29547.1"/>
    <property type="molecule type" value="Genomic_DNA"/>
</dbReference>
<dbReference type="OrthoDB" id="68056at2759"/>
<dbReference type="NCBIfam" id="TIGR00456">
    <property type="entry name" value="argS"/>
    <property type="match status" value="1"/>
</dbReference>
<dbReference type="Gene3D" id="3.40.50.620">
    <property type="entry name" value="HUPs"/>
    <property type="match status" value="1"/>
</dbReference>
<evidence type="ECO:0000256" key="2">
    <source>
        <dbReference type="ARBA" id="ARBA00012837"/>
    </source>
</evidence>
<evidence type="ECO:0000256" key="3">
    <source>
        <dbReference type="ARBA" id="ARBA00022598"/>
    </source>
</evidence>
<keyword evidence="13" id="KW-1185">Reference proteome</keyword>
<evidence type="ECO:0000256" key="6">
    <source>
        <dbReference type="ARBA" id="ARBA00022917"/>
    </source>
</evidence>
<dbReference type="InterPro" id="IPR014729">
    <property type="entry name" value="Rossmann-like_a/b/a_fold"/>
</dbReference>
<dbReference type="PANTHER" id="PTHR11956">
    <property type="entry name" value="ARGINYL-TRNA SYNTHETASE"/>
    <property type="match status" value="1"/>
</dbReference>
<dbReference type="AlphaFoldDB" id="A0A177EC83"/>
<dbReference type="InterPro" id="IPR036695">
    <property type="entry name" value="Arg-tRNA-synth_N_sf"/>
</dbReference>
<dbReference type="EC" id="6.1.1.19" evidence="2"/>
<dbReference type="SMART" id="SM00836">
    <property type="entry name" value="DALR_1"/>
    <property type="match status" value="1"/>
</dbReference>
<dbReference type="GO" id="GO:0005524">
    <property type="term" value="F:ATP binding"/>
    <property type="evidence" value="ECO:0007669"/>
    <property type="project" value="UniProtKB-KW"/>
</dbReference>
<comment type="similarity">
    <text evidence="1 10">Belongs to the class-I aminoacyl-tRNA synthetase family.</text>
</comment>
<evidence type="ECO:0000256" key="1">
    <source>
        <dbReference type="ARBA" id="ARBA00005594"/>
    </source>
</evidence>
<dbReference type="GO" id="GO:0032543">
    <property type="term" value="P:mitochondrial translation"/>
    <property type="evidence" value="ECO:0007669"/>
    <property type="project" value="TreeGrafter"/>
</dbReference>
<dbReference type="GO" id="GO:0005739">
    <property type="term" value="C:mitochondrion"/>
    <property type="evidence" value="ECO:0007669"/>
    <property type="project" value="TreeGrafter"/>
</dbReference>
<gene>
    <name evidence="12" type="ORF">NEDG_00680</name>
</gene>
<dbReference type="Proteomes" id="UP000185944">
    <property type="component" value="Unassembled WGS sequence"/>
</dbReference>
<dbReference type="RefSeq" id="XP_067544195.1">
    <property type="nucleotide sequence ID" value="XM_067688098.1"/>
</dbReference>
<accession>A0A177EC83</accession>
<dbReference type="SUPFAM" id="SSF52374">
    <property type="entry name" value="Nucleotidylyl transferase"/>
    <property type="match status" value="1"/>
</dbReference>
<dbReference type="InterPro" id="IPR035684">
    <property type="entry name" value="ArgRS_core"/>
</dbReference>
<keyword evidence="6 10" id="KW-0648">Protein biosynthesis</keyword>
<reference evidence="12 13" key="1">
    <citation type="submission" date="2016-02" db="EMBL/GenBank/DDBJ databases">
        <title>Discovery of a natural microsporidian pathogen with a broad tissue tropism in Caenorhabditis elegans.</title>
        <authorList>
            <person name="Luallen R.J."/>
            <person name="Reinke A.W."/>
            <person name="Tong L."/>
            <person name="Botts M.R."/>
            <person name="Felix M.-A."/>
            <person name="Troemel E.R."/>
        </authorList>
    </citation>
    <scope>NUCLEOTIDE SEQUENCE [LARGE SCALE GENOMIC DNA]</scope>
    <source>
        <strain evidence="12 13">JUm2807</strain>
    </source>
</reference>
<evidence type="ECO:0000256" key="7">
    <source>
        <dbReference type="ARBA" id="ARBA00023146"/>
    </source>
</evidence>
<dbReference type="InterPro" id="IPR001412">
    <property type="entry name" value="aa-tRNA-synth_I_CS"/>
</dbReference>
<dbReference type="Pfam" id="PF00750">
    <property type="entry name" value="tRNA-synt_1d"/>
    <property type="match status" value="1"/>
</dbReference>
<comment type="caution">
    <text evidence="12">The sequence shown here is derived from an EMBL/GenBank/DDBJ whole genome shotgun (WGS) entry which is preliminary data.</text>
</comment>
<sequence>MDRVREALCEAIVKASKLDKETVNRLIIRSKSSKFGDFYVPFLQLPVLRKVTEEADKKAIEEALQGLVVDVGKPTVEDALVDLAESLRKKVVESLHKKVVESVLEDLAENPIPLVKKIEINRQAQILSVFIDAKEVARSLVFTILEQQEKYGSSKIGSGKKVLVEFSSPNIAKVFHAGHLRTTIIGNYVQNIYKKMGYDTVSMNYLGDWGKQFGLLGVGFQKHGDPEKMKEDPIQHLHDVYVQTNRDADIDPSVHEAAREFFRKMEEGDAKSLGLWKEFRDLSIVKYEELYHEMNIHFDVYSGESFYGDKSRAFIEEKPYATKCEDGSIIADLGALGKVVLIKSNGSSLYMTRDIAAAEDRLKTYAPYKIIYVVASQQDLHLKQLFAILGRDGVSPETFQHINFGMVKGMSTRKGQVVFLSDVISAAKEAVFEKMDESGKSDKLENKERTATILAMSAIAIQDFKAKRIKDYEFDMKKNTSFVGNTGPYIQYTICRLSSIVRNATYPIGNFEELDFAHLEDDKCYELVSALGRYPLVLEESIRGHEASVIVTYIFQICQIVNSIFRVIWVTNQPAEKARPRLAMYDAARIVLSDAVRILGMIPLERM</sequence>
<dbReference type="GO" id="GO:0006420">
    <property type="term" value="P:arginyl-tRNA aminoacylation"/>
    <property type="evidence" value="ECO:0007669"/>
    <property type="project" value="InterPro"/>
</dbReference>
<dbReference type="InterPro" id="IPR009080">
    <property type="entry name" value="tRNAsynth_Ia_anticodon-bd"/>
</dbReference>
<dbReference type="FunFam" id="1.10.730.10:FF:000006">
    <property type="entry name" value="Arginyl-tRNA synthetase 2, mitochondrial"/>
    <property type="match status" value="1"/>
</dbReference>
<name>A0A177EC83_9MICR</name>
<evidence type="ECO:0000313" key="12">
    <source>
        <dbReference type="EMBL" id="OAG29547.1"/>
    </source>
</evidence>
<dbReference type="GeneID" id="93647030"/>
<proteinExistence type="inferred from homology"/>
<dbReference type="Gene3D" id="1.10.730.10">
    <property type="entry name" value="Isoleucyl-tRNA Synthetase, Domain 1"/>
    <property type="match status" value="1"/>
</dbReference>
<dbReference type="GO" id="GO:0004814">
    <property type="term" value="F:arginine-tRNA ligase activity"/>
    <property type="evidence" value="ECO:0007669"/>
    <property type="project" value="UniProtKB-EC"/>
</dbReference>
<dbReference type="InterPro" id="IPR001278">
    <property type="entry name" value="Arg-tRNA-ligase"/>
</dbReference>